<evidence type="ECO:0000313" key="1">
    <source>
        <dbReference type="EMBL" id="SFU78809.1"/>
    </source>
</evidence>
<accession>A0A1I7J0T1</accession>
<proteinExistence type="predicted"/>
<sequence>MYGTYKTEGTLTVCKSSTLTEAFNKLKVIYREDNWSFRDEDADYYDSDLGHDVGPLDFFPRTVMVYDRYNKKVLGGELHGDLITWARSITQEAELISLKEKYKCL</sequence>
<gene>
    <name evidence="1" type="ORF">SAMN05421784_1266</name>
</gene>
<protein>
    <submittedName>
        <fullName evidence="1">Uncharacterized protein</fullName>
    </submittedName>
</protein>
<name>A0A1I7J0T1_9GAMM</name>
<dbReference type="Proteomes" id="UP000242496">
    <property type="component" value="Unassembled WGS sequence"/>
</dbReference>
<dbReference type="AlphaFoldDB" id="A0A1I7J0T1"/>
<dbReference type="EMBL" id="FPBJ01000026">
    <property type="protein sequence ID" value="SFU78809.1"/>
    <property type="molecule type" value="Genomic_DNA"/>
</dbReference>
<keyword evidence="2" id="KW-1185">Reference proteome</keyword>
<reference evidence="2" key="1">
    <citation type="submission" date="2016-10" db="EMBL/GenBank/DDBJ databases">
        <authorList>
            <person name="Varghese N."/>
            <person name="Submissions S."/>
        </authorList>
    </citation>
    <scope>NUCLEOTIDE SEQUENCE [LARGE SCALE GENOMIC DNA]</scope>
    <source>
        <strain evidence="2">DSM 18168</strain>
    </source>
</reference>
<dbReference type="RefSeq" id="WP_041982135.1">
    <property type="nucleotide sequence ID" value="NZ_CAWRBG010000039.1"/>
</dbReference>
<dbReference type="STRING" id="351659.SAMN05421784_1266"/>
<evidence type="ECO:0000313" key="2">
    <source>
        <dbReference type="Proteomes" id="UP000242496"/>
    </source>
</evidence>
<dbReference type="OrthoDB" id="6867088at2"/>
<organism evidence="1 2">
    <name type="scientific">Xenorhabdus koppenhoeferi</name>
    <dbReference type="NCBI Taxonomy" id="351659"/>
    <lineage>
        <taxon>Bacteria</taxon>
        <taxon>Pseudomonadati</taxon>
        <taxon>Pseudomonadota</taxon>
        <taxon>Gammaproteobacteria</taxon>
        <taxon>Enterobacterales</taxon>
        <taxon>Morganellaceae</taxon>
        <taxon>Xenorhabdus</taxon>
    </lineage>
</organism>